<dbReference type="Pfam" id="PF21834">
    <property type="entry name" value="DUF6894"/>
    <property type="match status" value="1"/>
</dbReference>
<proteinExistence type="predicted"/>
<evidence type="ECO:0000313" key="4">
    <source>
        <dbReference type="Proteomes" id="UP000290174"/>
    </source>
</evidence>
<evidence type="ECO:0000313" key="3">
    <source>
        <dbReference type="EMBL" id="RXH41221.1"/>
    </source>
</evidence>
<dbReference type="Proteomes" id="UP000290565">
    <property type="component" value="Unassembled WGS sequence"/>
</dbReference>
<dbReference type="RefSeq" id="WP_091894579.1">
    <property type="nucleotide sequence ID" value="NZ_CP022221.1"/>
</dbReference>
<dbReference type="InterPro" id="IPR054189">
    <property type="entry name" value="DUF6894"/>
</dbReference>
<dbReference type="EMBL" id="LBJM01000020">
    <property type="protein sequence ID" value="RXH41221.1"/>
    <property type="molecule type" value="Genomic_DNA"/>
</dbReference>
<reference evidence="3 5" key="1">
    <citation type="submission" date="2015-04" db="EMBL/GenBank/DDBJ databases">
        <title>Comparative genomics of rhizobia nodulating Arachis hypogaea in China.</title>
        <authorList>
            <person name="Li Y."/>
        </authorList>
    </citation>
    <scope>NUCLEOTIDE SEQUENCE [LARGE SCALE GENOMIC DNA]</scope>
    <source>
        <strain evidence="3 5">CCBAU 51787</strain>
    </source>
</reference>
<evidence type="ECO:0000313" key="2">
    <source>
        <dbReference type="EMBL" id="RXG85357.1"/>
    </source>
</evidence>
<protein>
    <recommendedName>
        <fullName evidence="1">DUF6894 domain-containing protein</fullName>
    </recommendedName>
</protein>
<comment type="caution">
    <text evidence="2">The sequence shown here is derived from an EMBL/GenBank/DDBJ whole genome shotgun (WGS) entry which is preliminary data.</text>
</comment>
<sequence length="72" mass="7875">MPLFSFKLIDSQLVSDFGVHDLPGEAEARTEAIKLARSLRETRPQLIGKKYAIFVIDEDGAAVCSVPLDVVS</sequence>
<accession>A0A4Q0SSU9</accession>
<name>A0A4Q0Q7M3_9BRAD</name>
<organism evidence="2 4">
    <name type="scientific">Bradyrhizobium zhanjiangense</name>
    <dbReference type="NCBI Taxonomy" id="1325107"/>
    <lineage>
        <taxon>Bacteria</taxon>
        <taxon>Pseudomonadati</taxon>
        <taxon>Pseudomonadota</taxon>
        <taxon>Alphaproteobacteria</taxon>
        <taxon>Hyphomicrobiales</taxon>
        <taxon>Nitrobacteraceae</taxon>
        <taxon>Bradyrhizobium</taxon>
    </lineage>
</organism>
<evidence type="ECO:0000313" key="5">
    <source>
        <dbReference type="Proteomes" id="UP000290565"/>
    </source>
</evidence>
<dbReference type="EMBL" id="RKMK01000059">
    <property type="protein sequence ID" value="RXG85357.1"/>
    <property type="molecule type" value="Genomic_DNA"/>
</dbReference>
<evidence type="ECO:0000259" key="1">
    <source>
        <dbReference type="Pfam" id="PF21834"/>
    </source>
</evidence>
<reference evidence="2 4" key="2">
    <citation type="submission" date="2018-11" db="EMBL/GenBank/DDBJ databases">
        <title>Bradyrhizobium sp. nov., isolated from effective nodules of peanut in China.</title>
        <authorList>
            <person name="Li Y."/>
        </authorList>
    </citation>
    <scope>NUCLEOTIDE SEQUENCE [LARGE SCALE GENOMIC DNA]</scope>
    <source>
        <strain evidence="2 4">CCBAU 51770</strain>
    </source>
</reference>
<dbReference type="Proteomes" id="UP000290174">
    <property type="component" value="Unassembled WGS sequence"/>
</dbReference>
<feature type="domain" description="DUF6894" evidence="1">
    <location>
        <begin position="4"/>
        <end position="68"/>
    </location>
</feature>
<dbReference type="AlphaFoldDB" id="A0A4Q0Q7M3"/>
<gene>
    <name evidence="2" type="ORF">EAS61_36525</name>
    <name evidence="3" type="ORF">XH94_08475</name>
</gene>
<accession>A0A4Q0Q7M3</accession>